<dbReference type="AlphaFoldDB" id="A0AAV2TJK3"/>
<dbReference type="GO" id="GO:0003712">
    <property type="term" value="F:transcription coregulator activity"/>
    <property type="evidence" value="ECO:0007669"/>
    <property type="project" value="InterPro"/>
</dbReference>
<protein>
    <recommendedName>
        <fullName evidence="6">Mediator of RNA polymerase II transcription subunit 10</fullName>
    </recommendedName>
    <alternativeName>
        <fullName evidence="6">Mediator complex subunit 10</fullName>
    </alternativeName>
</protein>
<keyword evidence="4 6" id="KW-0804">Transcription</keyword>
<evidence type="ECO:0000256" key="3">
    <source>
        <dbReference type="ARBA" id="ARBA00023015"/>
    </source>
</evidence>
<sequence>MGDRNRFDNLEENIESIIDHCREAGIVICDYQPSVPFQRKINDLVVKLQELDRMQSDLQDVHVPIELFF</sequence>
<comment type="similarity">
    <text evidence="2 6">Belongs to the Mediator complex subunit 10 family.</text>
</comment>
<comment type="function">
    <text evidence="6">Component of the Mediator complex, a coactivator involved in the regulated transcription of nearly all RNA polymerase II-dependent genes. Mediator functions as a bridge to convey information from gene-specific regulatory proteins to the basal RNA polymerase II transcription machinery. Mediator is recruited to promoters by direct interactions with regulatory proteins and serves as a scaffold for the assembly of a functional preinitiation complex with RNA polymerase II and the general transcription factors.</text>
</comment>
<dbReference type="EMBL" id="CAXLJL010000334">
    <property type="protein sequence ID" value="CAL5136547.1"/>
    <property type="molecule type" value="Genomic_DNA"/>
</dbReference>
<evidence type="ECO:0000256" key="6">
    <source>
        <dbReference type="RuleBase" id="RU364146"/>
    </source>
</evidence>
<evidence type="ECO:0000313" key="7">
    <source>
        <dbReference type="EMBL" id="CAL5136547.1"/>
    </source>
</evidence>
<evidence type="ECO:0000313" key="8">
    <source>
        <dbReference type="Proteomes" id="UP001497525"/>
    </source>
</evidence>
<accession>A0AAV2TJK3</accession>
<name>A0AAV2TJK3_CALDB</name>
<keyword evidence="3 6" id="KW-0805">Transcription regulation</keyword>
<evidence type="ECO:0000256" key="5">
    <source>
        <dbReference type="ARBA" id="ARBA00023242"/>
    </source>
</evidence>
<dbReference type="GO" id="GO:0016592">
    <property type="term" value="C:mediator complex"/>
    <property type="evidence" value="ECO:0007669"/>
    <property type="project" value="InterPro"/>
</dbReference>
<reference evidence="7" key="1">
    <citation type="submission" date="2024-06" db="EMBL/GenBank/DDBJ databases">
        <authorList>
            <person name="Liu X."/>
            <person name="Lenzi L."/>
            <person name="Haldenby T S."/>
            <person name="Uol C."/>
        </authorList>
    </citation>
    <scope>NUCLEOTIDE SEQUENCE</scope>
</reference>
<comment type="subcellular location">
    <subcellularLocation>
        <location evidence="1 6">Nucleus</location>
    </subcellularLocation>
</comment>
<evidence type="ECO:0000256" key="1">
    <source>
        <dbReference type="ARBA" id="ARBA00004123"/>
    </source>
</evidence>
<proteinExistence type="inferred from homology"/>
<gene>
    <name evidence="6" type="primary">MED10</name>
    <name evidence="7" type="ORF">CDAUBV1_LOCUS10684</name>
</gene>
<comment type="caution">
    <text evidence="7">The sequence shown here is derived from an EMBL/GenBank/DDBJ whole genome shotgun (WGS) entry which is preliminary data.</text>
</comment>
<dbReference type="GO" id="GO:0006357">
    <property type="term" value="P:regulation of transcription by RNA polymerase II"/>
    <property type="evidence" value="ECO:0007669"/>
    <property type="project" value="InterPro"/>
</dbReference>
<keyword evidence="6" id="KW-0010">Activator</keyword>
<evidence type="ECO:0000256" key="2">
    <source>
        <dbReference type="ARBA" id="ARBA00005389"/>
    </source>
</evidence>
<dbReference type="Pfam" id="PF09748">
    <property type="entry name" value="Med10"/>
    <property type="match status" value="1"/>
</dbReference>
<organism evidence="7 8">
    <name type="scientific">Calicophoron daubneyi</name>
    <name type="common">Rumen fluke</name>
    <name type="synonym">Paramphistomum daubneyi</name>
    <dbReference type="NCBI Taxonomy" id="300641"/>
    <lineage>
        <taxon>Eukaryota</taxon>
        <taxon>Metazoa</taxon>
        <taxon>Spiralia</taxon>
        <taxon>Lophotrochozoa</taxon>
        <taxon>Platyhelminthes</taxon>
        <taxon>Trematoda</taxon>
        <taxon>Digenea</taxon>
        <taxon>Plagiorchiida</taxon>
        <taxon>Pronocephalata</taxon>
        <taxon>Paramphistomoidea</taxon>
        <taxon>Paramphistomidae</taxon>
        <taxon>Calicophoron</taxon>
    </lineage>
</organism>
<comment type="subunit">
    <text evidence="6">Component of the Mediator complex.</text>
</comment>
<dbReference type="InterPro" id="IPR019145">
    <property type="entry name" value="Mediator_Med10"/>
</dbReference>
<evidence type="ECO:0000256" key="4">
    <source>
        <dbReference type="ARBA" id="ARBA00023163"/>
    </source>
</evidence>
<dbReference type="Proteomes" id="UP001497525">
    <property type="component" value="Unassembled WGS sequence"/>
</dbReference>
<keyword evidence="5 6" id="KW-0539">Nucleus</keyword>